<name>A0A1X6NVH1_PORUM</name>
<evidence type="ECO:0000313" key="1">
    <source>
        <dbReference type="EMBL" id="OSX72577.1"/>
    </source>
</evidence>
<evidence type="ECO:0000313" key="2">
    <source>
        <dbReference type="Proteomes" id="UP000218209"/>
    </source>
</evidence>
<proteinExistence type="predicted"/>
<reference evidence="1 2" key="1">
    <citation type="submission" date="2017-03" db="EMBL/GenBank/DDBJ databases">
        <title>WGS assembly of Porphyra umbilicalis.</title>
        <authorList>
            <person name="Brawley S.H."/>
            <person name="Blouin N.A."/>
            <person name="Ficko-Blean E."/>
            <person name="Wheeler G.L."/>
            <person name="Lohr M."/>
            <person name="Goodson H.V."/>
            <person name="Jenkins J.W."/>
            <person name="Blaby-Haas C.E."/>
            <person name="Helliwell K.E."/>
            <person name="Chan C."/>
            <person name="Marriage T."/>
            <person name="Bhattacharya D."/>
            <person name="Klein A.S."/>
            <person name="Badis Y."/>
            <person name="Brodie J."/>
            <person name="Cao Y."/>
            <person name="Collen J."/>
            <person name="Dittami S.M."/>
            <person name="Gachon C.M."/>
            <person name="Green B.R."/>
            <person name="Karpowicz S."/>
            <person name="Kim J.W."/>
            <person name="Kudahl U."/>
            <person name="Lin S."/>
            <person name="Michel G."/>
            <person name="Mittag M."/>
            <person name="Olson B.J."/>
            <person name="Pangilinan J."/>
            <person name="Peng Y."/>
            <person name="Qiu H."/>
            <person name="Shu S."/>
            <person name="Singer J.T."/>
            <person name="Smith A.G."/>
            <person name="Sprecher B.N."/>
            <person name="Wagner V."/>
            <person name="Wang W."/>
            <person name="Wang Z.-Y."/>
            <person name="Yan J."/>
            <person name="Yarish C."/>
            <person name="Zoeuner-Riek S."/>
            <person name="Zhuang Y."/>
            <person name="Zou Y."/>
            <person name="Lindquist E.A."/>
            <person name="Grimwood J."/>
            <person name="Barry K."/>
            <person name="Rokhsar D.S."/>
            <person name="Schmutz J."/>
            <person name="Stiller J.W."/>
            <person name="Grossman A.R."/>
            <person name="Prochnik S.E."/>
        </authorList>
    </citation>
    <scope>NUCLEOTIDE SEQUENCE [LARGE SCALE GENOMIC DNA]</scope>
    <source>
        <strain evidence="1">4086291</strain>
    </source>
</reference>
<protein>
    <submittedName>
        <fullName evidence="1">Uncharacterized protein</fullName>
    </submittedName>
</protein>
<gene>
    <name evidence="1" type="ORF">BU14_0422s0009</name>
</gene>
<sequence>MGGGRLWLVRADFCCTWRRRPTAVPHPIDGLHRAAAGGR</sequence>
<organism evidence="1 2">
    <name type="scientific">Porphyra umbilicalis</name>
    <name type="common">Purple laver</name>
    <name type="synonym">Red alga</name>
    <dbReference type="NCBI Taxonomy" id="2786"/>
    <lineage>
        <taxon>Eukaryota</taxon>
        <taxon>Rhodophyta</taxon>
        <taxon>Bangiophyceae</taxon>
        <taxon>Bangiales</taxon>
        <taxon>Bangiaceae</taxon>
        <taxon>Porphyra</taxon>
    </lineage>
</organism>
<dbReference type="EMBL" id="KV919051">
    <property type="protein sequence ID" value="OSX72577.1"/>
    <property type="molecule type" value="Genomic_DNA"/>
</dbReference>
<dbReference type="AlphaFoldDB" id="A0A1X6NVH1"/>
<keyword evidence="2" id="KW-1185">Reference proteome</keyword>
<dbReference type="Proteomes" id="UP000218209">
    <property type="component" value="Unassembled WGS sequence"/>
</dbReference>
<accession>A0A1X6NVH1</accession>